<organism evidence="1">
    <name type="scientific">hydrothermal vent metagenome</name>
    <dbReference type="NCBI Taxonomy" id="652676"/>
    <lineage>
        <taxon>unclassified sequences</taxon>
        <taxon>metagenomes</taxon>
        <taxon>ecological metagenomes</taxon>
    </lineage>
</organism>
<proteinExistence type="predicted"/>
<protein>
    <submittedName>
        <fullName evidence="1">Uncharacterized protein</fullName>
    </submittedName>
</protein>
<evidence type="ECO:0000313" key="1">
    <source>
        <dbReference type="EMBL" id="VAW54369.1"/>
    </source>
</evidence>
<reference evidence="1" key="1">
    <citation type="submission" date="2018-06" db="EMBL/GenBank/DDBJ databases">
        <authorList>
            <person name="Zhirakovskaya E."/>
        </authorList>
    </citation>
    <scope>NUCLEOTIDE SEQUENCE</scope>
</reference>
<gene>
    <name evidence="1" type="ORF">MNBD_GAMMA05-927</name>
</gene>
<dbReference type="AlphaFoldDB" id="A0A3B0WYR7"/>
<sequence length="151" mass="17160">MATINNWFNTHSDAILVTDKVNDPIDFSNSFIGKNRLMMELFSLKAVKEGISSGIKSAMPSKKNLKKTKSDKVAFLKKLGITDIVNSRRIINKKVGLVRELVDAGIHIYAFHIHFDEGKDEAYVACNEHQYFYGIYADDWNFNESLNCANH</sequence>
<name>A0A3B0WYR7_9ZZZZ</name>
<dbReference type="EMBL" id="UOFE01000040">
    <property type="protein sequence ID" value="VAW54369.1"/>
    <property type="molecule type" value="Genomic_DNA"/>
</dbReference>
<accession>A0A3B0WYR7</accession>